<dbReference type="AlphaFoldDB" id="A0A1G8WKI3"/>
<evidence type="ECO:0000256" key="1">
    <source>
        <dbReference type="ARBA" id="ARBA00004141"/>
    </source>
</evidence>
<proteinExistence type="predicted"/>
<dbReference type="GO" id="GO:0016020">
    <property type="term" value="C:membrane"/>
    <property type="evidence" value="ECO:0007669"/>
    <property type="project" value="UniProtKB-SubCell"/>
</dbReference>
<dbReference type="STRING" id="417292.SAMN05421806_102529"/>
<evidence type="ECO:0000256" key="2">
    <source>
        <dbReference type="ARBA" id="ARBA00022692"/>
    </source>
</evidence>
<keyword evidence="4 5" id="KW-0472">Membrane</keyword>
<accession>A0A1G8WKI3</accession>
<dbReference type="InterPro" id="IPR032808">
    <property type="entry name" value="DoxX"/>
</dbReference>
<feature type="transmembrane region" description="Helical" evidence="5">
    <location>
        <begin position="94"/>
        <end position="114"/>
    </location>
</feature>
<dbReference type="RefSeq" id="WP_093608274.1">
    <property type="nucleotide sequence ID" value="NZ_FNFF01000002.1"/>
</dbReference>
<evidence type="ECO:0000313" key="6">
    <source>
        <dbReference type="EMBL" id="SDJ78839.1"/>
    </source>
</evidence>
<keyword evidence="3 5" id="KW-1133">Transmembrane helix</keyword>
<evidence type="ECO:0000313" key="7">
    <source>
        <dbReference type="Proteomes" id="UP000199155"/>
    </source>
</evidence>
<evidence type="ECO:0000256" key="5">
    <source>
        <dbReference type="SAM" id="Phobius"/>
    </source>
</evidence>
<feature type="transmembrane region" description="Helical" evidence="5">
    <location>
        <begin position="43"/>
        <end position="62"/>
    </location>
</feature>
<gene>
    <name evidence="6" type="ORF">SAMN05421806_102529</name>
</gene>
<keyword evidence="7" id="KW-1185">Reference proteome</keyword>
<name>A0A1G8WKI3_9ACTN</name>
<dbReference type="EMBL" id="FNFF01000002">
    <property type="protein sequence ID" value="SDJ78839.1"/>
    <property type="molecule type" value="Genomic_DNA"/>
</dbReference>
<dbReference type="Proteomes" id="UP000199155">
    <property type="component" value="Unassembled WGS sequence"/>
</dbReference>
<sequence>MYAAYLVLTLVTAAATGFGAYLDFTRHPMIVAIANRLRVPVSWMLPLGTCLAAGSLGLLAGLAVRPLGVAAAAGLVLYFVGAVITHLRVGDLKLGGALLFLGLSAATLALALTAPH</sequence>
<evidence type="ECO:0000256" key="3">
    <source>
        <dbReference type="ARBA" id="ARBA00022989"/>
    </source>
</evidence>
<dbReference type="Pfam" id="PF13564">
    <property type="entry name" value="DoxX_2"/>
    <property type="match status" value="1"/>
</dbReference>
<evidence type="ECO:0000256" key="4">
    <source>
        <dbReference type="ARBA" id="ARBA00023136"/>
    </source>
</evidence>
<protein>
    <submittedName>
        <fullName evidence="6">DoxX-like family protein</fullName>
    </submittedName>
</protein>
<comment type="subcellular location">
    <subcellularLocation>
        <location evidence="1">Membrane</location>
        <topology evidence="1">Multi-pass membrane protein</topology>
    </subcellularLocation>
</comment>
<feature type="transmembrane region" description="Helical" evidence="5">
    <location>
        <begin position="69"/>
        <end position="88"/>
    </location>
</feature>
<keyword evidence="2 5" id="KW-0812">Transmembrane</keyword>
<organism evidence="6 7">
    <name type="scientific">Streptomyces indicus</name>
    <dbReference type="NCBI Taxonomy" id="417292"/>
    <lineage>
        <taxon>Bacteria</taxon>
        <taxon>Bacillati</taxon>
        <taxon>Actinomycetota</taxon>
        <taxon>Actinomycetes</taxon>
        <taxon>Kitasatosporales</taxon>
        <taxon>Streptomycetaceae</taxon>
        <taxon>Streptomyces</taxon>
    </lineage>
</organism>
<reference evidence="6 7" key="1">
    <citation type="submission" date="2016-10" db="EMBL/GenBank/DDBJ databases">
        <authorList>
            <person name="de Groot N.N."/>
        </authorList>
    </citation>
    <scope>NUCLEOTIDE SEQUENCE [LARGE SCALE GENOMIC DNA]</scope>
    <source>
        <strain evidence="6 7">CGMCC 4.5727</strain>
    </source>
</reference>